<reference evidence="3" key="2">
    <citation type="submission" date="2020-09" db="EMBL/GenBank/DDBJ databases">
        <authorList>
            <person name="Sun Q."/>
            <person name="Zhou Y."/>
        </authorList>
    </citation>
    <scope>NUCLEOTIDE SEQUENCE</scope>
    <source>
        <strain evidence="3">CGMCC 1.15320</strain>
    </source>
</reference>
<dbReference type="Pfam" id="PF13629">
    <property type="entry name" value="T2SS-T3SS_pil_N"/>
    <property type="match status" value="1"/>
</dbReference>
<dbReference type="EMBL" id="BMIF01000002">
    <property type="protein sequence ID" value="GGA59509.1"/>
    <property type="molecule type" value="Genomic_DNA"/>
</dbReference>
<dbReference type="Proteomes" id="UP000636264">
    <property type="component" value="Unassembled WGS sequence"/>
</dbReference>
<evidence type="ECO:0000313" key="4">
    <source>
        <dbReference type="Proteomes" id="UP000636264"/>
    </source>
</evidence>
<feature type="chain" id="PRO_5036836347" description="Pilus formation protein N-terminal domain-containing protein" evidence="1">
    <location>
        <begin position="20"/>
        <end position="139"/>
    </location>
</feature>
<feature type="signal peptide" evidence="1">
    <location>
        <begin position="1"/>
        <end position="19"/>
    </location>
</feature>
<accession>A0A916RK45</accession>
<gene>
    <name evidence="3" type="ORF">GCM10011385_11560</name>
</gene>
<protein>
    <recommendedName>
        <fullName evidence="2">Pilus formation protein N-terminal domain-containing protein</fullName>
    </recommendedName>
</protein>
<organism evidence="3 4">
    <name type="scientific">Nitratireductor aestuarii</name>
    <dbReference type="NCBI Taxonomy" id="1735103"/>
    <lineage>
        <taxon>Bacteria</taxon>
        <taxon>Pseudomonadati</taxon>
        <taxon>Pseudomonadota</taxon>
        <taxon>Alphaproteobacteria</taxon>
        <taxon>Hyphomicrobiales</taxon>
        <taxon>Phyllobacteriaceae</taxon>
        <taxon>Nitratireductor</taxon>
    </lineage>
</organism>
<keyword evidence="1" id="KW-0732">Signal</keyword>
<comment type="caution">
    <text evidence="3">The sequence shown here is derived from an EMBL/GenBank/DDBJ whole genome shotgun (WGS) entry which is preliminary data.</text>
</comment>
<keyword evidence="4" id="KW-1185">Reference proteome</keyword>
<evidence type="ECO:0000256" key="1">
    <source>
        <dbReference type="SAM" id="SignalP"/>
    </source>
</evidence>
<reference evidence="3" key="1">
    <citation type="journal article" date="2014" name="Int. J. Syst. Evol. Microbiol.">
        <title>Complete genome sequence of Corynebacterium casei LMG S-19264T (=DSM 44701T), isolated from a smear-ripened cheese.</title>
        <authorList>
            <consortium name="US DOE Joint Genome Institute (JGI-PGF)"/>
            <person name="Walter F."/>
            <person name="Albersmeier A."/>
            <person name="Kalinowski J."/>
            <person name="Ruckert C."/>
        </authorList>
    </citation>
    <scope>NUCLEOTIDE SEQUENCE</scope>
    <source>
        <strain evidence="3">CGMCC 1.15320</strain>
    </source>
</reference>
<evidence type="ECO:0000259" key="2">
    <source>
        <dbReference type="Pfam" id="PF13629"/>
    </source>
</evidence>
<proteinExistence type="predicted"/>
<feature type="domain" description="Pilus formation protein N-terminal" evidence="2">
    <location>
        <begin position="27"/>
        <end position="97"/>
    </location>
</feature>
<name>A0A916RK45_9HYPH</name>
<dbReference type="InterPro" id="IPR032789">
    <property type="entry name" value="T2SS-T3SS_pil_N"/>
</dbReference>
<dbReference type="AlphaFoldDB" id="A0A916RK45"/>
<sequence length="139" mass="14771">MAGRMKFGLALLCAFYASAAFTAAASAEAIHVFMNQAKIVKLPKPADTIVIGNSDIADATVQDPQTVVLTGKGFGTTNLVVFDTDGKVVLDSQLAVSRSTENSVRVYRPGQVQTLSCSPYCEASFKSEAEERSDAEMGR</sequence>
<evidence type="ECO:0000313" key="3">
    <source>
        <dbReference type="EMBL" id="GGA59509.1"/>
    </source>
</evidence>